<dbReference type="PANTHER" id="PTHR13779:SF7">
    <property type="entry name" value="ATPASE WRNIP1"/>
    <property type="match status" value="1"/>
</dbReference>
<dbReference type="InterPro" id="IPR021886">
    <property type="entry name" value="MgsA_C"/>
</dbReference>
<keyword evidence="4" id="KW-0547">Nucleotide-binding</keyword>
<organism evidence="7 8">
    <name type="scientific">Candidatus Blackburnbacteria bacterium RIFCSPHIGHO2_12_FULL_41_13b</name>
    <dbReference type="NCBI Taxonomy" id="1797517"/>
    <lineage>
        <taxon>Bacteria</taxon>
        <taxon>Candidatus Blackburniibacteriota</taxon>
    </lineage>
</organism>
<dbReference type="GO" id="GO:0003677">
    <property type="term" value="F:DNA binding"/>
    <property type="evidence" value="ECO:0007669"/>
    <property type="project" value="InterPro"/>
</dbReference>
<dbReference type="GO" id="GO:0017116">
    <property type="term" value="F:single-stranded DNA helicase activity"/>
    <property type="evidence" value="ECO:0007669"/>
    <property type="project" value="TreeGrafter"/>
</dbReference>
<dbReference type="InterPro" id="IPR051314">
    <property type="entry name" value="AAA_ATPase_RarA/MGS1/WRNIP1"/>
</dbReference>
<dbReference type="GO" id="GO:0005524">
    <property type="term" value="F:ATP binding"/>
    <property type="evidence" value="ECO:0007669"/>
    <property type="project" value="UniProtKB-KW"/>
</dbReference>
<dbReference type="Gene3D" id="3.40.50.300">
    <property type="entry name" value="P-loop containing nucleotide triphosphate hydrolases"/>
    <property type="match status" value="1"/>
</dbReference>
<comment type="function">
    <text evidence="1">DNA-dependent ATPase that plays important roles in cellular responses to stalled DNA replication processes.</text>
</comment>
<protein>
    <recommendedName>
        <fullName evidence="6">AAA+ ATPase domain-containing protein</fullName>
    </recommendedName>
</protein>
<evidence type="ECO:0000256" key="2">
    <source>
        <dbReference type="ARBA" id="ARBA00008959"/>
    </source>
</evidence>
<dbReference type="Pfam" id="PF00004">
    <property type="entry name" value="AAA"/>
    <property type="match status" value="1"/>
</dbReference>
<dbReference type="GO" id="GO:0000731">
    <property type="term" value="P:DNA synthesis involved in DNA repair"/>
    <property type="evidence" value="ECO:0007669"/>
    <property type="project" value="TreeGrafter"/>
</dbReference>
<proteinExistence type="inferred from homology"/>
<dbReference type="CDD" id="cd00009">
    <property type="entry name" value="AAA"/>
    <property type="match status" value="1"/>
</dbReference>
<dbReference type="InterPro" id="IPR027417">
    <property type="entry name" value="P-loop_NTPase"/>
</dbReference>
<dbReference type="GO" id="GO:0008047">
    <property type="term" value="F:enzyme activator activity"/>
    <property type="evidence" value="ECO:0007669"/>
    <property type="project" value="TreeGrafter"/>
</dbReference>
<accession>A0A1G1V987</accession>
<dbReference type="SUPFAM" id="SSF48019">
    <property type="entry name" value="post-AAA+ oligomerization domain-like"/>
    <property type="match status" value="1"/>
</dbReference>
<dbReference type="SUPFAM" id="SSF52540">
    <property type="entry name" value="P-loop containing nucleoside triphosphate hydrolases"/>
    <property type="match status" value="1"/>
</dbReference>
<dbReference type="Gene3D" id="1.10.8.60">
    <property type="match status" value="1"/>
</dbReference>
<dbReference type="FunFam" id="1.20.272.10:FF:000001">
    <property type="entry name" value="Putative AAA family ATPase"/>
    <property type="match status" value="1"/>
</dbReference>
<feature type="domain" description="AAA+ ATPase" evidence="6">
    <location>
        <begin position="43"/>
        <end position="168"/>
    </location>
</feature>
<dbReference type="Gene3D" id="1.10.3710.10">
    <property type="entry name" value="DNA polymerase III clamp loader subunits, C-terminal domain"/>
    <property type="match status" value="1"/>
</dbReference>
<evidence type="ECO:0000259" key="6">
    <source>
        <dbReference type="SMART" id="SM00382"/>
    </source>
</evidence>
<reference evidence="7 8" key="1">
    <citation type="journal article" date="2016" name="Nat. Commun.">
        <title>Thousands of microbial genomes shed light on interconnected biogeochemical processes in an aquifer system.</title>
        <authorList>
            <person name="Anantharaman K."/>
            <person name="Brown C.T."/>
            <person name="Hug L.A."/>
            <person name="Sharon I."/>
            <person name="Castelle C.J."/>
            <person name="Probst A.J."/>
            <person name="Thomas B.C."/>
            <person name="Singh A."/>
            <person name="Wilkins M.J."/>
            <person name="Karaoz U."/>
            <person name="Brodie E.L."/>
            <person name="Williams K.H."/>
            <person name="Hubbard S.S."/>
            <person name="Banfield J.F."/>
        </authorList>
    </citation>
    <scope>NUCLEOTIDE SEQUENCE [LARGE SCALE GENOMIC DNA]</scope>
</reference>
<dbReference type="GO" id="GO:0006261">
    <property type="term" value="P:DNA-templated DNA replication"/>
    <property type="evidence" value="ECO:0007669"/>
    <property type="project" value="TreeGrafter"/>
</dbReference>
<dbReference type="InterPro" id="IPR008921">
    <property type="entry name" value="DNA_pol3_clamp-load_cplx_C"/>
</dbReference>
<evidence type="ECO:0000256" key="5">
    <source>
        <dbReference type="ARBA" id="ARBA00022840"/>
    </source>
</evidence>
<dbReference type="InterPro" id="IPR003593">
    <property type="entry name" value="AAA+_ATPase"/>
</dbReference>
<dbReference type="GO" id="GO:0016887">
    <property type="term" value="F:ATP hydrolysis activity"/>
    <property type="evidence" value="ECO:0007669"/>
    <property type="project" value="InterPro"/>
</dbReference>
<keyword evidence="5" id="KW-0067">ATP-binding</keyword>
<comment type="caution">
    <text evidence="7">The sequence shown here is derived from an EMBL/GenBank/DDBJ whole genome shotgun (WGS) entry which is preliminary data.</text>
</comment>
<dbReference type="Pfam" id="PF16193">
    <property type="entry name" value="AAA_assoc_2"/>
    <property type="match status" value="1"/>
</dbReference>
<dbReference type="Pfam" id="PF12002">
    <property type="entry name" value="MgsA_C"/>
    <property type="match status" value="1"/>
</dbReference>
<dbReference type="FunFam" id="3.40.50.300:FF:000137">
    <property type="entry name" value="Replication-associated recombination protein A"/>
    <property type="match status" value="1"/>
</dbReference>
<dbReference type="STRING" id="1797517.A3F61_04095"/>
<dbReference type="EMBL" id="MHCA01000028">
    <property type="protein sequence ID" value="OGY11979.1"/>
    <property type="molecule type" value="Genomic_DNA"/>
</dbReference>
<keyword evidence="3" id="KW-0235">DNA replication</keyword>
<evidence type="ECO:0000256" key="3">
    <source>
        <dbReference type="ARBA" id="ARBA00022705"/>
    </source>
</evidence>
<dbReference type="SMART" id="SM00382">
    <property type="entry name" value="AAA"/>
    <property type="match status" value="1"/>
</dbReference>
<comment type="similarity">
    <text evidence="2">Belongs to the AAA ATPase family. RarA/MGS1/WRNIP1 subfamily.</text>
</comment>
<dbReference type="CDD" id="cd18139">
    <property type="entry name" value="HLD_clamp_RarA"/>
    <property type="match status" value="1"/>
</dbReference>
<evidence type="ECO:0000313" key="8">
    <source>
        <dbReference type="Proteomes" id="UP000178272"/>
    </source>
</evidence>
<dbReference type="Proteomes" id="UP000178272">
    <property type="component" value="Unassembled WGS sequence"/>
</dbReference>
<evidence type="ECO:0000313" key="7">
    <source>
        <dbReference type="EMBL" id="OGY11979.1"/>
    </source>
</evidence>
<gene>
    <name evidence="7" type="ORF">A3F61_04095</name>
</gene>
<dbReference type="InterPro" id="IPR032423">
    <property type="entry name" value="AAA_assoc_2"/>
</dbReference>
<evidence type="ECO:0000256" key="1">
    <source>
        <dbReference type="ARBA" id="ARBA00002393"/>
    </source>
</evidence>
<dbReference type="Gene3D" id="1.20.272.10">
    <property type="match status" value="1"/>
</dbReference>
<name>A0A1G1V987_9BACT</name>
<evidence type="ECO:0000256" key="4">
    <source>
        <dbReference type="ARBA" id="ARBA00022741"/>
    </source>
</evidence>
<dbReference type="AlphaFoldDB" id="A0A1G1V987"/>
<dbReference type="PANTHER" id="PTHR13779">
    <property type="entry name" value="WERNER HELICASE-INTERACTING PROTEIN 1 FAMILY MEMBER"/>
    <property type="match status" value="1"/>
</dbReference>
<dbReference type="InterPro" id="IPR003959">
    <property type="entry name" value="ATPase_AAA_core"/>
</dbReference>
<sequence length="416" mass="46293">MNQIPLPELLRPKTLEEFVGQEHLVGKEGILYKLLSTHIETGRFPSLVFWGPPGSGKTTLARIIASELKTEFYEFSAVNTSIKEIKKIIPSKNPFAGASQQLTLQAKQPVVFIDEIHRFNKAQQDTLLPHVERGDLILIGATTENPSFEIIGPLLSRTRVLILNQHPEEHLKTIAEKALKHLDKKIDGNALEFLTTASNGDARVLLNVLEIAAQINQSPTLSTSNVEQALQRRQLSFDLKGEEFYNTISALHKSIRGSDPDGAIYWLARMLESGQDPLYLARRLIRAAAEDIGLADPRALLVANAAFEACDKIGMPECNVILAECVAYLAKAPKSNALYRAYNEAKEDVLKYGNLPVPMHIRNAPTKLMKEVGYGKNYDYSHSLTGEKKEGVEYLPDKLKGEKYLKSPDIGDKIRS</sequence>